<accession>K1PVQ5</accession>
<dbReference type="InterPro" id="IPR036964">
    <property type="entry name" value="RASGEF_cat_dom_sf"/>
</dbReference>
<dbReference type="CDD" id="cd06755">
    <property type="entry name" value="PDZ_RapGEF2_RapGEF6-like"/>
    <property type="match status" value="1"/>
</dbReference>
<sequence length="1448" mass="164014">MFFYIVGNSNLSGNDENQQIDVQGSGPVHEQLSAIKSQNFLEKYHIPKPELSNLMCSGQENDVSRSLGIPTTLDAGSFNEVQELGVLDSPSKEVCVCCREHSGSESELDRMDYIFGKRTPGCTRRASECLILEPSEMIVIDYPDVQIMKNSRSGQCNNVNINRMFDLEHEDQKLRKMHCDTAVEQLPPDYKNEMLYSRSEMQMKRSSRASDTSSAYSGSDMMQSSIDDQENQDMDLTGMQEGYVDSDEEEDKLSNTESIRDAVQECLQKEPKDRTEDDIETLLEFIQHFRAFANMTQPIRRELCAVMVFAVIEQRGTVVMKDGEELDSWSVILNGQVEIVHPEGSAEFLQMGDSFGISPTLDKMYHKGTMKTLLDDCQFVCIAQEDYHRILDKGKENTEKHVEEGQVVMVTEHRVFDNGSRKGQIVIRGTPDHLMQHLVQEHSNVDRTYVEDFLLCFRIFIKDPMELADRLKIWFETPSYRNKVIRVVLFWVNNHFVDFETDAPLCEFLESFEGLLEREDMTGQLRLLNIACAAKAQTRNITLTRATREEVLHFSVLGGQERGCGIFISKVEKGSKAYEAGLKRGDQILEVNGASLSNVSHNRALELLRGTTHLSLNVKCNLLDFKELLEVPDKRMSKEDTPTLNKRSSTGDLESKTPKCEKKEKRDKKKFYTLGKHNVFNYIGGKILSKMPSTSNLGNSESLNRSDESLYKGPSSRSRLPSASSLTTLGVQSQHLSASNPDLSALTVEESIKEYPDLVVKVYKADQTFKYLLISKETNAREVVLQALQEFGITEPSSNFSLCEVTVENENLVKQKRLPDSMTNLPDRASLNGRYYLKNNMNTETLVPDELRGDLIKEAQITILQLRTTEVASQLTLDDFKVFASIQPTEYIDKLFNIKSKYGIPNLEKFVELVNKEMYWVITEVCSEPNVVKRMRIIKQFIKIAKHCKDCKNFNSMFSILSGLDKVYVSRLRNTWEKLSKKDLKTYDDLKELIDPSKNMSKYRSYVGSEHVQPPMLPLFPVAMKDLTFLKDGNDTKVDGLINFEKFRMIAKEIRHLCSMCSAKYDVNNMFLGPQSMIESSWIMGMATMKRVKNRRGSALPNAKKMYEEAQMVRRVKSYLSNIKVIYDEDKLREMSYQCEPDTKVRRVEHSPSVPNITIPKDDKAAAIPTGPKFGAESPQAIQKLMGLSTSVKPHKSHYPHTPAPSGVTSPSLSSGRRLPTSPRHSVALRSHPVQLSPESSSFVSLSNFVNHRRPQRTGSQTSQSSLTSNESSSTDTTQVSQGSSHPQYARLSNNHHESPDSGRHSMISTAYDTQSTTSAGSSNSLSSHSPPPHFRRQGPQTAPPFLHQHSTPPLPQARARPPLPPYNVVMQNSPAYSHIIHQTYTKVRRPPLPDYQSATQMAQLARQKHYWQMERSHSHEGVVGYCNGQAPYYRVSDDEEEEQVSAV</sequence>
<dbReference type="InterPro" id="IPR000595">
    <property type="entry name" value="cNMP-bd_dom"/>
</dbReference>
<feature type="region of interest" description="Disordered" evidence="3">
    <location>
        <begin position="1192"/>
        <end position="1363"/>
    </location>
</feature>
<dbReference type="SUPFAM" id="SSF51206">
    <property type="entry name" value="cAMP-binding domain-like"/>
    <property type="match status" value="1"/>
</dbReference>
<feature type="compositionally biased region" description="Basic and acidic residues" evidence="3">
    <location>
        <begin position="653"/>
        <end position="664"/>
    </location>
</feature>
<dbReference type="Gene3D" id="1.10.840.10">
    <property type="entry name" value="Ras guanine-nucleotide exchange factors catalytic domain"/>
    <property type="match status" value="1"/>
</dbReference>
<dbReference type="Pfam" id="PF00617">
    <property type="entry name" value="RasGEF"/>
    <property type="match status" value="1"/>
</dbReference>
<dbReference type="GO" id="GO:0005085">
    <property type="term" value="F:guanyl-nucleotide exchange factor activity"/>
    <property type="evidence" value="ECO:0007669"/>
    <property type="project" value="UniProtKB-KW"/>
</dbReference>
<evidence type="ECO:0000256" key="3">
    <source>
        <dbReference type="SAM" id="MobiDB-lite"/>
    </source>
</evidence>
<dbReference type="SMART" id="SM00100">
    <property type="entry name" value="cNMP"/>
    <property type="match status" value="1"/>
</dbReference>
<feature type="region of interest" description="Disordered" evidence="3">
    <location>
        <begin position="635"/>
        <end position="666"/>
    </location>
</feature>
<dbReference type="InterPro" id="IPR018490">
    <property type="entry name" value="cNMP-bd_dom_sf"/>
</dbReference>
<dbReference type="InterPro" id="IPR000159">
    <property type="entry name" value="RA_dom"/>
</dbReference>
<dbReference type="InterPro" id="IPR000651">
    <property type="entry name" value="Ras-like_Gua-exchang_fac_N"/>
</dbReference>
<dbReference type="InterPro" id="IPR008937">
    <property type="entry name" value="Ras-like_GEF"/>
</dbReference>
<dbReference type="GO" id="GO:0016324">
    <property type="term" value="C:apical plasma membrane"/>
    <property type="evidence" value="ECO:0007669"/>
    <property type="project" value="TreeGrafter"/>
</dbReference>
<feature type="compositionally biased region" description="Basic and acidic residues" evidence="3">
    <location>
        <begin position="1295"/>
        <end position="1304"/>
    </location>
</feature>
<feature type="compositionally biased region" description="Polar residues" evidence="3">
    <location>
        <begin position="1280"/>
        <end position="1293"/>
    </location>
</feature>
<dbReference type="InterPro" id="IPR001478">
    <property type="entry name" value="PDZ"/>
</dbReference>
<evidence type="ECO:0000313" key="4">
    <source>
        <dbReference type="EMBL" id="EKC28432.1"/>
    </source>
</evidence>
<feature type="compositionally biased region" description="Low complexity" evidence="3">
    <location>
        <begin position="1236"/>
        <end position="1250"/>
    </location>
</feature>
<dbReference type="SUPFAM" id="SSF50156">
    <property type="entry name" value="PDZ domain-like"/>
    <property type="match status" value="1"/>
</dbReference>
<dbReference type="InterPro" id="IPR029071">
    <property type="entry name" value="Ubiquitin-like_domsf"/>
</dbReference>
<dbReference type="SUPFAM" id="SSF48366">
    <property type="entry name" value="Ras GEF"/>
    <property type="match status" value="1"/>
</dbReference>
<feature type="region of interest" description="Disordered" evidence="3">
    <location>
        <begin position="200"/>
        <end position="225"/>
    </location>
</feature>
<dbReference type="InterPro" id="IPR014710">
    <property type="entry name" value="RmlC-like_jellyroll"/>
</dbReference>
<feature type="compositionally biased region" description="Low complexity" evidence="3">
    <location>
        <begin position="714"/>
        <end position="724"/>
    </location>
</feature>
<feature type="compositionally biased region" description="Low complexity" evidence="3">
    <location>
        <begin position="1257"/>
        <end position="1279"/>
    </location>
</feature>
<feature type="compositionally biased region" description="Polar residues" evidence="3">
    <location>
        <begin position="642"/>
        <end position="652"/>
    </location>
</feature>
<dbReference type="SMART" id="SM00147">
    <property type="entry name" value="RasGEF"/>
    <property type="match status" value="1"/>
</dbReference>
<dbReference type="PANTHER" id="PTHR23113:SF249">
    <property type="entry name" value="RAP GUANINE NUCLEOTIDE EXCHANGE FACTOR 6"/>
    <property type="match status" value="1"/>
</dbReference>
<dbReference type="InterPro" id="IPR001895">
    <property type="entry name" value="RASGEF_cat_dom"/>
</dbReference>
<dbReference type="PROSITE" id="PS50200">
    <property type="entry name" value="RA"/>
    <property type="match status" value="1"/>
</dbReference>
<dbReference type="SUPFAM" id="SSF54236">
    <property type="entry name" value="Ubiquitin-like"/>
    <property type="match status" value="1"/>
</dbReference>
<name>K1PVQ5_MAGGI</name>
<dbReference type="FunCoup" id="K1PVQ5">
    <property type="interactions" value="739"/>
</dbReference>
<dbReference type="PROSITE" id="PS50009">
    <property type="entry name" value="RASGEF_CAT"/>
    <property type="match status" value="1"/>
</dbReference>
<dbReference type="GO" id="GO:0007265">
    <property type="term" value="P:Ras protein signal transduction"/>
    <property type="evidence" value="ECO:0007669"/>
    <property type="project" value="TreeGrafter"/>
</dbReference>
<dbReference type="InterPro" id="IPR036034">
    <property type="entry name" value="PDZ_sf"/>
</dbReference>
<dbReference type="SMART" id="SM00229">
    <property type="entry name" value="RasGEFN"/>
    <property type="match status" value="1"/>
</dbReference>
<reference evidence="4" key="1">
    <citation type="journal article" date="2012" name="Nature">
        <title>The oyster genome reveals stress adaptation and complexity of shell formation.</title>
        <authorList>
            <person name="Zhang G."/>
            <person name="Fang X."/>
            <person name="Guo X."/>
            <person name="Li L."/>
            <person name="Luo R."/>
            <person name="Xu F."/>
            <person name="Yang P."/>
            <person name="Zhang L."/>
            <person name="Wang X."/>
            <person name="Qi H."/>
            <person name="Xiong Z."/>
            <person name="Que H."/>
            <person name="Xie Y."/>
            <person name="Holland P.W."/>
            <person name="Paps J."/>
            <person name="Zhu Y."/>
            <person name="Wu F."/>
            <person name="Chen Y."/>
            <person name="Wang J."/>
            <person name="Peng C."/>
            <person name="Meng J."/>
            <person name="Yang L."/>
            <person name="Liu J."/>
            <person name="Wen B."/>
            <person name="Zhang N."/>
            <person name="Huang Z."/>
            <person name="Zhu Q."/>
            <person name="Feng Y."/>
            <person name="Mount A."/>
            <person name="Hedgecock D."/>
            <person name="Xu Z."/>
            <person name="Liu Y."/>
            <person name="Domazet-Loso T."/>
            <person name="Du Y."/>
            <person name="Sun X."/>
            <person name="Zhang S."/>
            <person name="Liu B."/>
            <person name="Cheng P."/>
            <person name="Jiang X."/>
            <person name="Li J."/>
            <person name="Fan D."/>
            <person name="Wang W."/>
            <person name="Fu W."/>
            <person name="Wang T."/>
            <person name="Wang B."/>
            <person name="Zhang J."/>
            <person name="Peng Z."/>
            <person name="Li Y."/>
            <person name="Li N."/>
            <person name="Wang J."/>
            <person name="Chen M."/>
            <person name="He Y."/>
            <person name="Tan F."/>
            <person name="Song X."/>
            <person name="Zheng Q."/>
            <person name="Huang R."/>
            <person name="Yang H."/>
            <person name="Du X."/>
            <person name="Chen L."/>
            <person name="Yang M."/>
            <person name="Gaffney P.M."/>
            <person name="Wang S."/>
            <person name="Luo L."/>
            <person name="She Z."/>
            <person name="Ming Y."/>
            <person name="Huang W."/>
            <person name="Zhang S."/>
            <person name="Huang B."/>
            <person name="Zhang Y."/>
            <person name="Qu T."/>
            <person name="Ni P."/>
            <person name="Miao G."/>
            <person name="Wang J."/>
            <person name="Wang Q."/>
            <person name="Steinberg C.E."/>
            <person name="Wang H."/>
            <person name="Li N."/>
            <person name="Qian L."/>
            <person name="Zhang G."/>
            <person name="Li Y."/>
            <person name="Yang H."/>
            <person name="Liu X."/>
            <person name="Wang J."/>
            <person name="Yin Y."/>
            <person name="Wang J."/>
        </authorList>
    </citation>
    <scope>NUCLEOTIDE SEQUENCE [LARGE SCALE GENOMIC DNA]</scope>
    <source>
        <strain evidence="4">05x7-T-G4-1.051#20</strain>
    </source>
</reference>
<dbReference type="InterPro" id="IPR023578">
    <property type="entry name" value="Ras_GEF_dom_sf"/>
</dbReference>
<dbReference type="InParanoid" id="K1PVQ5"/>
<protein>
    <submittedName>
        <fullName evidence="4">Rap guanine nucleotide exchange factor 2</fullName>
    </submittedName>
</protein>
<dbReference type="PANTHER" id="PTHR23113">
    <property type="entry name" value="GUANINE NUCLEOTIDE EXCHANGE FACTOR"/>
    <property type="match status" value="1"/>
</dbReference>
<evidence type="ECO:0000256" key="2">
    <source>
        <dbReference type="ARBA" id="ARBA00022658"/>
    </source>
</evidence>
<dbReference type="Gene3D" id="3.10.20.90">
    <property type="entry name" value="Phosphatidylinositol 3-kinase Catalytic Subunit, Chain A, domain 1"/>
    <property type="match status" value="1"/>
</dbReference>
<gene>
    <name evidence="4" type="ORF">CGI_10027709</name>
</gene>
<dbReference type="Gene3D" id="1.20.870.10">
    <property type="entry name" value="Son of sevenless (SoS) protein Chain: S domain 1"/>
    <property type="match status" value="1"/>
</dbReference>
<feature type="region of interest" description="Disordered" evidence="3">
    <location>
        <begin position="1143"/>
        <end position="1177"/>
    </location>
</feature>
<evidence type="ECO:0000256" key="1">
    <source>
        <dbReference type="ARBA" id="ARBA00010829"/>
    </source>
</evidence>
<dbReference type="SMART" id="SM00228">
    <property type="entry name" value="PDZ"/>
    <property type="match status" value="1"/>
</dbReference>
<dbReference type="Pfam" id="PF00027">
    <property type="entry name" value="cNMP_binding"/>
    <property type="match status" value="1"/>
</dbReference>
<dbReference type="CDD" id="cd06224">
    <property type="entry name" value="REM"/>
    <property type="match status" value="1"/>
</dbReference>
<dbReference type="PROSITE" id="PS50042">
    <property type="entry name" value="CNMP_BINDING_3"/>
    <property type="match status" value="1"/>
</dbReference>
<dbReference type="CDD" id="cd00155">
    <property type="entry name" value="RasGEF"/>
    <property type="match status" value="1"/>
</dbReference>
<dbReference type="Gene3D" id="2.30.42.10">
    <property type="match status" value="1"/>
</dbReference>
<keyword evidence="2" id="KW-0344">Guanine-nucleotide releasing factor</keyword>
<dbReference type="HOGENOM" id="CLU_002782_2_2_1"/>
<dbReference type="Pfam" id="PF00618">
    <property type="entry name" value="RasGEF_N"/>
    <property type="match status" value="1"/>
</dbReference>
<feature type="compositionally biased region" description="Low complexity" evidence="3">
    <location>
        <begin position="1314"/>
        <end position="1329"/>
    </location>
</feature>
<dbReference type="Pfam" id="PF00788">
    <property type="entry name" value="RA"/>
    <property type="match status" value="1"/>
</dbReference>
<comment type="similarity">
    <text evidence="1">Belongs to the RAPGEF2 family.</text>
</comment>
<feature type="compositionally biased region" description="Low complexity" evidence="3">
    <location>
        <begin position="209"/>
        <end position="220"/>
    </location>
</feature>
<dbReference type="EMBL" id="JH816453">
    <property type="protein sequence ID" value="EKC28432.1"/>
    <property type="molecule type" value="Genomic_DNA"/>
</dbReference>
<dbReference type="SMART" id="SM00314">
    <property type="entry name" value="RA"/>
    <property type="match status" value="1"/>
</dbReference>
<dbReference type="Gene3D" id="2.60.120.10">
    <property type="entry name" value="Jelly Rolls"/>
    <property type="match status" value="1"/>
</dbReference>
<dbReference type="Pfam" id="PF00595">
    <property type="entry name" value="PDZ"/>
    <property type="match status" value="1"/>
</dbReference>
<feature type="compositionally biased region" description="Polar residues" evidence="3">
    <location>
        <begin position="694"/>
        <end position="703"/>
    </location>
</feature>
<organism evidence="4">
    <name type="scientific">Magallana gigas</name>
    <name type="common">Pacific oyster</name>
    <name type="synonym">Crassostrea gigas</name>
    <dbReference type="NCBI Taxonomy" id="29159"/>
    <lineage>
        <taxon>Eukaryota</taxon>
        <taxon>Metazoa</taxon>
        <taxon>Spiralia</taxon>
        <taxon>Lophotrochozoa</taxon>
        <taxon>Mollusca</taxon>
        <taxon>Bivalvia</taxon>
        <taxon>Autobranchia</taxon>
        <taxon>Pteriomorphia</taxon>
        <taxon>Ostreida</taxon>
        <taxon>Ostreoidea</taxon>
        <taxon>Ostreidae</taxon>
        <taxon>Magallana</taxon>
    </lineage>
</organism>
<feature type="region of interest" description="Disordered" evidence="3">
    <location>
        <begin position="694"/>
        <end position="724"/>
    </location>
</feature>
<proteinExistence type="inferred from homology"/>
<dbReference type="PROSITE" id="PS50106">
    <property type="entry name" value="PDZ"/>
    <property type="match status" value="1"/>
</dbReference>
<dbReference type="PROSITE" id="PS50212">
    <property type="entry name" value="RASGEF_NTER"/>
    <property type="match status" value="1"/>
</dbReference>
<dbReference type="CDD" id="cd00038">
    <property type="entry name" value="CAP_ED"/>
    <property type="match status" value="1"/>
</dbReference>
<dbReference type="CDD" id="cd01785">
    <property type="entry name" value="RA_PDZ-GEF1"/>
    <property type="match status" value="1"/>
</dbReference>